<evidence type="ECO:0000313" key="5">
    <source>
        <dbReference type="WBParaSite" id="TTAC_0000517101-mRNA-1"/>
    </source>
</evidence>
<organism evidence="5">
    <name type="scientific">Hydatigena taeniaeformis</name>
    <name type="common">Feline tapeworm</name>
    <name type="synonym">Taenia taeniaeformis</name>
    <dbReference type="NCBI Taxonomy" id="6205"/>
    <lineage>
        <taxon>Eukaryota</taxon>
        <taxon>Metazoa</taxon>
        <taxon>Spiralia</taxon>
        <taxon>Lophotrochozoa</taxon>
        <taxon>Platyhelminthes</taxon>
        <taxon>Cestoda</taxon>
        <taxon>Eucestoda</taxon>
        <taxon>Cyclophyllidea</taxon>
        <taxon>Taeniidae</taxon>
        <taxon>Hydatigera</taxon>
    </lineage>
</organism>
<gene>
    <name evidence="3" type="ORF">TTAC_LOCUS5156</name>
</gene>
<name>A0A0R3WWN1_HYDTA</name>
<reference evidence="3 4" key="2">
    <citation type="submission" date="2018-11" db="EMBL/GenBank/DDBJ databases">
        <authorList>
            <consortium name="Pathogen Informatics"/>
        </authorList>
    </citation>
    <scope>NUCLEOTIDE SEQUENCE [LARGE SCALE GENOMIC DNA]</scope>
</reference>
<dbReference type="InterPro" id="IPR035940">
    <property type="entry name" value="CAP_sf"/>
</dbReference>
<evidence type="ECO:0000313" key="4">
    <source>
        <dbReference type="Proteomes" id="UP000274429"/>
    </source>
</evidence>
<dbReference type="SUPFAM" id="SSF55797">
    <property type="entry name" value="PR-1-like"/>
    <property type="match status" value="1"/>
</dbReference>
<feature type="signal peptide" evidence="2">
    <location>
        <begin position="1"/>
        <end position="23"/>
    </location>
</feature>
<evidence type="ECO:0000313" key="3">
    <source>
        <dbReference type="EMBL" id="VDM26368.1"/>
    </source>
</evidence>
<dbReference type="Proteomes" id="UP000274429">
    <property type="component" value="Unassembled WGS sequence"/>
</dbReference>
<keyword evidence="1" id="KW-0472">Membrane</keyword>
<reference evidence="5" key="1">
    <citation type="submission" date="2017-02" db="UniProtKB">
        <authorList>
            <consortium name="WormBaseParasite"/>
        </authorList>
    </citation>
    <scope>IDENTIFICATION</scope>
</reference>
<evidence type="ECO:0000256" key="1">
    <source>
        <dbReference type="SAM" id="Phobius"/>
    </source>
</evidence>
<keyword evidence="1" id="KW-0812">Transmembrane</keyword>
<keyword evidence="2" id="KW-0732">Signal</keyword>
<dbReference type="EMBL" id="UYWX01006425">
    <property type="protein sequence ID" value="VDM26368.1"/>
    <property type="molecule type" value="Genomic_DNA"/>
</dbReference>
<protein>
    <submittedName>
        <fullName evidence="5">SCP domain-containing protein</fullName>
    </submittedName>
</protein>
<dbReference type="WBParaSite" id="TTAC_0000517101-mRNA-1">
    <property type="protein sequence ID" value="TTAC_0000517101-mRNA-1"/>
    <property type="gene ID" value="TTAC_0000517101"/>
</dbReference>
<feature type="chain" id="PRO_5043133017" evidence="2">
    <location>
        <begin position="24"/>
        <end position="141"/>
    </location>
</feature>
<dbReference type="OrthoDB" id="10250153at2759"/>
<dbReference type="Gene3D" id="3.40.33.10">
    <property type="entry name" value="CAP"/>
    <property type="match status" value="1"/>
</dbReference>
<keyword evidence="4" id="KW-1185">Reference proteome</keyword>
<keyword evidence="1" id="KW-1133">Transmembrane helix</keyword>
<feature type="transmembrane region" description="Helical" evidence="1">
    <location>
        <begin position="7"/>
        <end position="32"/>
    </location>
</feature>
<dbReference type="AlphaFoldDB" id="A0A0R3WWN1"/>
<proteinExistence type="predicted"/>
<accession>A0A0R3WWN1</accession>
<evidence type="ECO:0000256" key="2">
    <source>
        <dbReference type="SAM" id="SignalP"/>
    </source>
</evidence>
<sequence length="141" mass="15898">MASHLQIALYSTIIMITPAPVVAATILSYALVSCVLLHPIHKQMIWATSDQLGCAMRRCDGLRSDWGNPQYLSVCQYKPDGNLRGQKPYEYGRSCSKCPEGYFCLRNQCAKDIECKKAYPLMKLDDPSVRNVPECKVYRST</sequence>